<keyword evidence="2 5" id="KW-0436">Ligase</keyword>
<dbReference type="InterPro" id="IPR025110">
    <property type="entry name" value="AMP-bd_C"/>
</dbReference>
<dbReference type="InterPro" id="IPR000873">
    <property type="entry name" value="AMP-dep_synth/lig_dom"/>
</dbReference>
<dbReference type="Gene3D" id="3.40.50.980">
    <property type="match status" value="2"/>
</dbReference>
<evidence type="ECO:0000313" key="5">
    <source>
        <dbReference type="EMBL" id="BEP29971.1"/>
    </source>
</evidence>
<comment type="similarity">
    <text evidence="1">Belongs to the ATP-dependent AMP-binding enzyme family.</text>
</comment>
<dbReference type="InterPro" id="IPR045851">
    <property type="entry name" value="AMP-bd_C_sf"/>
</dbReference>
<proteinExistence type="inferred from homology"/>
<reference evidence="5 6" key="1">
    <citation type="submission" date="2023-08" db="EMBL/GenBank/DDBJ databases">
        <title>Helicovermis profunda gen. nov., sp. nov., a novel mesophilic, fermentative bacterium within the Bacillota from a deep-sea hydrothermal vent chimney.</title>
        <authorList>
            <person name="Miyazaki U."/>
            <person name="Mizutani D."/>
            <person name="Hashimoto Y."/>
            <person name="Tame A."/>
            <person name="Sawayama S."/>
            <person name="Miyazaki J."/>
            <person name="Takai K."/>
            <person name="Nakagawa S."/>
        </authorList>
    </citation>
    <scope>NUCLEOTIDE SEQUENCE [LARGE SCALE GENOMIC DNA]</scope>
    <source>
        <strain evidence="5 6">S502</strain>
    </source>
</reference>
<dbReference type="AlphaFoldDB" id="A0AAU9E5K6"/>
<name>A0AAU9E5K6_9FIRM</name>
<dbReference type="GO" id="GO:0016405">
    <property type="term" value="F:CoA-ligase activity"/>
    <property type="evidence" value="ECO:0007669"/>
    <property type="project" value="TreeGrafter"/>
</dbReference>
<feature type="domain" description="AMP-binding enzyme C-terminal" evidence="4">
    <location>
        <begin position="453"/>
        <end position="525"/>
    </location>
</feature>
<evidence type="ECO:0000259" key="4">
    <source>
        <dbReference type="Pfam" id="PF13193"/>
    </source>
</evidence>
<dbReference type="EMBL" id="AP028654">
    <property type="protein sequence ID" value="BEP29971.1"/>
    <property type="molecule type" value="Genomic_DNA"/>
</dbReference>
<dbReference type="KEGG" id="hprf:HLPR_23020"/>
<evidence type="ECO:0000256" key="2">
    <source>
        <dbReference type="ARBA" id="ARBA00022598"/>
    </source>
</evidence>
<dbReference type="Gene3D" id="2.30.38.10">
    <property type="entry name" value="Luciferase, Domain 3"/>
    <property type="match status" value="1"/>
</dbReference>
<dbReference type="RefSeq" id="WP_338535576.1">
    <property type="nucleotide sequence ID" value="NZ_AP028654.1"/>
</dbReference>
<dbReference type="Pfam" id="PF00501">
    <property type="entry name" value="AMP-binding"/>
    <property type="match status" value="1"/>
</dbReference>
<dbReference type="Pfam" id="PF13193">
    <property type="entry name" value="AMP-binding_C"/>
    <property type="match status" value="1"/>
</dbReference>
<keyword evidence="6" id="KW-1185">Reference proteome</keyword>
<accession>A0AAU9E5K6</accession>
<evidence type="ECO:0000259" key="3">
    <source>
        <dbReference type="Pfam" id="PF00501"/>
    </source>
</evidence>
<feature type="domain" description="AMP-dependent synthetase/ligase" evidence="3">
    <location>
        <begin position="17"/>
        <end position="402"/>
    </location>
</feature>
<dbReference type="PANTHER" id="PTHR24096:SF149">
    <property type="entry name" value="AMP-BINDING DOMAIN-CONTAINING PROTEIN-RELATED"/>
    <property type="match status" value="1"/>
</dbReference>
<protein>
    <submittedName>
        <fullName evidence="5">Long-chain fatty acid--CoA ligase</fullName>
    </submittedName>
</protein>
<dbReference type="SUPFAM" id="SSF56801">
    <property type="entry name" value="Acetyl-CoA synthetase-like"/>
    <property type="match status" value="1"/>
</dbReference>
<evidence type="ECO:0000313" key="6">
    <source>
        <dbReference type="Proteomes" id="UP001321786"/>
    </source>
</evidence>
<dbReference type="PANTHER" id="PTHR24096">
    <property type="entry name" value="LONG-CHAIN-FATTY-ACID--COA LIGASE"/>
    <property type="match status" value="1"/>
</dbReference>
<sequence length="540" mass="62058">MIIEKSIYQVIKESTIKNKNKIAYDFLGYSKTYQDFFKDINELAAFLNKIGVRKGDIISIYLPNMPISITLYYAINKIGAISNFIHPNMPINENSEILLKMQPKIIFILDSMYEKINELKNNKIKTKLILVKISDFLPIKYKYYYKIKELYYRFRINLDNNTFYYLTNKSKKNDMENKDIKNNIEFCETATILFTGGTTGNTKGVRLSSKNMNAAAFQTSKYKINSNQQDKVLGILPIFHGYGLVNCIHTTFFVGDTLILLPYYKDKLFKKTLLKVKPNYILGIPKLYAKIYDLLKDIDVDLSFFRGLYCGGSKLNDNLLDKFNEMLKEKNSSILLREGYGLSECVGACTLMPSDESKRGSVGIAYVGVDIVIVDRISKKELRANEVGEICISSDTVMLGYFGEKNTNIEVEKNLRWLYSGDIGYIDSQGYIYFVDRVKRMIKILAHEVFPAKIEKCINSIDGVFDSCVISAEKNDISYLKAFVVLDKYNAKNVTKELILNNLSKNLSRWSVPREIEFVSSIDQTLLKKNDYLSMSKKNK</sequence>
<organism evidence="5 6">
    <name type="scientific">Helicovermis profundi</name>
    <dbReference type="NCBI Taxonomy" id="3065157"/>
    <lineage>
        <taxon>Bacteria</taxon>
        <taxon>Bacillati</taxon>
        <taxon>Bacillota</taxon>
        <taxon>Clostridia</taxon>
        <taxon>Helicovermis</taxon>
    </lineage>
</organism>
<dbReference type="Gene3D" id="3.30.300.30">
    <property type="match status" value="1"/>
</dbReference>
<evidence type="ECO:0000256" key="1">
    <source>
        <dbReference type="ARBA" id="ARBA00006432"/>
    </source>
</evidence>
<gene>
    <name evidence="5" type="ORF">HLPR_23020</name>
</gene>
<dbReference type="Proteomes" id="UP001321786">
    <property type="component" value="Chromosome"/>
</dbReference>